<evidence type="ECO:0000256" key="4">
    <source>
        <dbReference type="ARBA" id="ARBA00022692"/>
    </source>
</evidence>
<feature type="transmembrane region" description="Helical" evidence="8">
    <location>
        <begin position="17"/>
        <end position="35"/>
    </location>
</feature>
<dbReference type="RefSeq" id="WP_093610742.1">
    <property type="nucleotide sequence ID" value="NZ_FNFF01000005.1"/>
</dbReference>
<sequence length="241" mass="25435">MLDGYVQTLQQLLDSPWLWLALFLTAALDALLPFMPSETTVVTAAVLIGPDPGRLTLLTLLAAAGAFAGDLGGHALGRRAGPRLLARFLRGERGRRRYAWAAAALARHGPLLIVAGRYVPGGRVAVGLTTGALRYPLRRFARYDAVGSALWAVFAVCVGALGGAAFADRPLYGLVLSFGLVTVVSVAVECVRRRRTRRGGSGPPVPVPVQPNGAHTAAADPWHSGDPPAHRSPGKSPRVRM</sequence>
<dbReference type="STRING" id="417292.SAMN05421806_105404"/>
<name>A0A1G9A756_9ACTN</name>
<feature type="transmembrane region" description="Helical" evidence="8">
    <location>
        <begin position="172"/>
        <end position="191"/>
    </location>
</feature>
<keyword evidence="11" id="KW-1185">Reference proteome</keyword>
<evidence type="ECO:0000256" key="7">
    <source>
        <dbReference type="SAM" id="MobiDB-lite"/>
    </source>
</evidence>
<gene>
    <name evidence="10" type="ORF">SAMN05421806_105404</name>
</gene>
<evidence type="ECO:0000259" key="9">
    <source>
        <dbReference type="Pfam" id="PF09335"/>
    </source>
</evidence>
<keyword evidence="3" id="KW-1003">Cell membrane</keyword>
<evidence type="ECO:0000256" key="3">
    <source>
        <dbReference type="ARBA" id="ARBA00022475"/>
    </source>
</evidence>
<evidence type="ECO:0000256" key="5">
    <source>
        <dbReference type="ARBA" id="ARBA00022989"/>
    </source>
</evidence>
<dbReference type="InterPro" id="IPR032816">
    <property type="entry name" value="VTT_dom"/>
</dbReference>
<evidence type="ECO:0000256" key="8">
    <source>
        <dbReference type="SAM" id="Phobius"/>
    </source>
</evidence>
<keyword evidence="5 8" id="KW-1133">Transmembrane helix</keyword>
<evidence type="ECO:0000313" key="10">
    <source>
        <dbReference type="EMBL" id="SDK23159.1"/>
    </source>
</evidence>
<feature type="transmembrane region" description="Helical" evidence="8">
    <location>
        <begin position="149"/>
        <end position="166"/>
    </location>
</feature>
<evidence type="ECO:0000256" key="1">
    <source>
        <dbReference type="ARBA" id="ARBA00004651"/>
    </source>
</evidence>
<evidence type="ECO:0000256" key="6">
    <source>
        <dbReference type="ARBA" id="ARBA00023136"/>
    </source>
</evidence>
<accession>A0A1G9A756</accession>
<dbReference type="PANTHER" id="PTHR42709:SF6">
    <property type="entry name" value="UNDECAPRENYL PHOSPHATE TRANSPORTER A"/>
    <property type="match status" value="1"/>
</dbReference>
<feature type="transmembrane region" description="Helical" evidence="8">
    <location>
        <begin position="55"/>
        <end position="77"/>
    </location>
</feature>
<dbReference type="EMBL" id="FNFF01000005">
    <property type="protein sequence ID" value="SDK23159.1"/>
    <property type="molecule type" value="Genomic_DNA"/>
</dbReference>
<dbReference type="GO" id="GO:0005886">
    <property type="term" value="C:plasma membrane"/>
    <property type="evidence" value="ECO:0007669"/>
    <property type="project" value="UniProtKB-SubCell"/>
</dbReference>
<organism evidence="10 11">
    <name type="scientific">Streptomyces indicus</name>
    <dbReference type="NCBI Taxonomy" id="417292"/>
    <lineage>
        <taxon>Bacteria</taxon>
        <taxon>Bacillati</taxon>
        <taxon>Actinomycetota</taxon>
        <taxon>Actinomycetes</taxon>
        <taxon>Kitasatosporales</taxon>
        <taxon>Streptomycetaceae</taxon>
        <taxon>Streptomyces</taxon>
    </lineage>
</organism>
<reference evidence="10 11" key="1">
    <citation type="submission" date="2016-10" db="EMBL/GenBank/DDBJ databases">
        <authorList>
            <person name="de Groot N.N."/>
        </authorList>
    </citation>
    <scope>NUCLEOTIDE SEQUENCE [LARGE SCALE GENOMIC DNA]</scope>
    <source>
        <strain evidence="10 11">CGMCC 4.5727</strain>
    </source>
</reference>
<comment type="similarity">
    <text evidence="2">Belongs to the DedA family.</text>
</comment>
<keyword evidence="6 8" id="KW-0472">Membrane</keyword>
<evidence type="ECO:0000313" key="11">
    <source>
        <dbReference type="Proteomes" id="UP000199155"/>
    </source>
</evidence>
<keyword evidence="4 8" id="KW-0812">Transmembrane</keyword>
<protein>
    <submittedName>
        <fullName evidence="10">Membrane protein DedA, SNARE-associated domain</fullName>
    </submittedName>
</protein>
<dbReference type="Pfam" id="PF09335">
    <property type="entry name" value="VTT_dom"/>
    <property type="match status" value="1"/>
</dbReference>
<proteinExistence type="inferred from homology"/>
<dbReference type="AlphaFoldDB" id="A0A1G9A756"/>
<dbReference type="InterPro" id="IPR051311">
    <property type="entry name" value="DedA_domain"/>
</dbReference>
<evidence type="ECO:0000256" key="2">
    <source>
        <dbReference type="ARBA" id="ARBA00010792"/>
    </source>
</evidence>
<dbReference type="PANTHER" id="PTHR42709">
    <property type="entry name" value="ALKALINE PHOSPHATASE LIKE PROTEIN"/>
    <property type="match status" value="1"/>
</dbReference>
<dbReference type="OrthoDB" id="162303at2"/>
<dbReference type="Proteomes" id="UP000199155">
    <property type="component" value="Unassembled WGS sequence"/>
</dbReference>
<feature type="region of interest" description="Disordered" evidence="7">
    <location>
        <begin position="195"/>
        <end position="241"/>
    </location>
</feature>
<comment type="subcellular location">
    <subcellularLocation>
        <location evidence="1">Cell membrane</location>
        <topology evidence="1">Multi-pass membrane protein</topology>
    </subcellularLocation>
</comment>
<feature type="domain" description="VTT" evidence="9">
    <location>
        <begin position="36"/>
        <end position="160"/>
    </location>
</feature>